<accession>A0ABQ8KJ26</accession>
<evidence type="ECO:0000313" key="2">
    <source>
        <dbReference type="EMBL" id="KAH9837820.1"/>
    </source>
</evidence>
<dbReference type="EMBL" id="JADCUA010000008">
    <property type="protein sequence ID" value="KAH9837820.1"/>
    <property type="molecule type" value="Genomic_DNA"/>
</dbReference>
<dbReference type="InterPro" id="IPR044432">
    <property type="entry name" value="Set10/Efm1_SET"/>
</dbReference>
<name>A0ABQ8KJ26_9APHY</name>
<dbReference type="InterPro" id="IPR050600">
    <property type="entry name" value="SETD3_SETD6_MTase"/>
</dbReference>
<keyword evidence="3" id="KW-1185">Reference proteome</keyword>
<dbReference type="Gene3D" id="3.90.1410.10">
    <property type="entry name" value="set domain protein methyltransferase, domain 1"/>
    <property type="match status" value="1"/>
</dbReference>
<feature type="region of interest" description="Disordered" evidence="1">
    <location>
        <begin position="295"/>
        <end position="314"/>
    </location>
</feature>
<dbReference type="PANTHER" id="PTHR13271">
    <property type="entry name" value="UNCHARACTERIZED PUTATIVE METHYLTRANSFERASE"/>
    <property type="match status" value="1"/>
</dbReference>
<proteinExistence type="predicted"/>
<reference evidence="2 3" key="1">
    <citation type="journal article" date="2021" name="Environ. Microbiol.">
        <title>Gene family expansions and transcriptome signatures uncover fungal adaptations to wood decay.</title>
        <authorList>
            <person name="Hage H."/>
            <person name="Miyauchi S."/>
            <person name="Viragh M."/>
            <person name="Drula E."/>
            <person name="Min B."/>
            <person name="Chaduli D."/>
            <person name="Navarro D."/>
            <person name="Favel A."/>
            <person name="Norest M."/>
            <person name="Lesage-Meessen L."/>
            <person name="Balint B."/>
            <person name="Merenyi Z."/>
            <person name="de Eugenio L."/>
            <person name="Morin E."/>
            <person name="Martinez A.T."/>
            <person name="Baldrian P."/>
            <person name="Stursova M."/>
            <person name="Martinez M.J."/>
            <person name="Novotny C."/>
            <person name="Magnuson J.K."/>
            <person name="Spatafora J.W."/>
            <person name="Maurice S."/>
            <person name="Pangilinan J."/>
            <person name="Andreopoulos W."/>
            <person name="LaButti K."/>
            <person name="Hundley H."/>
            <person name="Na H."/>
            <person name="Kuo A."/>
            <person name="Barry K."/>
            <person name="Lipzen A."/>
            <person name="Henrissat B."/>
            <person name="Riley R."/>
            <person name="Ahrendt S."/>
            <person name="Nagy L.G."/>
            <person name="Grigoriev I.V."/>
            <person name="Martin F."/>
            <person name="Rosso M.N."/>
        </authorList>
    </citation>
    <scope>NUCLEOTIDE SEQUENCE [LARGE SCALE GENOMIC DNA]</scope>
    <source>
        <strain evidence="2 3">CIRM-BRFM 1785</strain>
    </source>
</reference>
<dbReference type="InterPro" id="IPR046341">
    <property type="entry name" value="SET_dom_sf"/>
</dbReference>
<organism evidence="2 3">
    <name type="scientific">Rhodofomes roseus</name>
    <dbReference type="NCBI Taxonomy" id="34475"/>
    <lineage>
        <taxon>Eukaryota</taxon>
        <taxon>Fungi</taxon>
        <taxon>Dikarya</taxon>
        <taxon>Basidiomycota</taxon>
        <taxon>Agaricomycotina</taxon>
        <taxon>Agaricomycetes</taxon>
        <taxon>Polyporales</taxon>
        <taxon>Rhodofomes</taxon>
    </lineage>
</organism>
<evidence type="ECO:0000313" key="3">
    <source>
        <dbReference type="Proteomes" id="UP000814176"/>
    </source>
</evidence>
<feature type="compositionally biased region" description="Low complexity" evidence="1">
    <location>
        <begin position="295"/>
        <end position="313"/>
    </location>
</feature>
<evidence type="ECO:0000256" key="1">
    <source>
        <dbReference type="SAM" id="MobiDB-lite"/>
    </source>
</evidence>
<sequence length="431" mass="48154">MTEQTTPDDISTFIEWLSNNGGKFHRNVSFRAEPSGYSVVARQDIPSDTAVVYCPFNLAITPDISRRAITSILTSTDHSSLDNWSERQLICSYICLHWILSEPSHRDILVHWPYLKTLPSADKLRTPLHFTHNELEAFRGSNLYGATLDRQREWQQEWRECQDFLSAANPAWASDFTWERYLTAATYLSSRAFPSTLLSSEPSLISTASSHPVLLPGVDALNHARAHPVSWVVNAPDRGDTQTISLVLRTNTPRGAELFNNYGPKPNAELILGYGFSLPHNPDDTIVLKIGSNPTTSPTTPITPTTPATAQPPGGKFEVGRDARGADPVWAAVLAVLREDPEETTVEDELDAAEMLAEMAENLRNRLPQPRVAGQDFRPEVATMLEHYLEGQRDILSSLIAFAREKERQAVQQAREQGLQIVDEEAEEEEE</sequence>
<dbReference type="GeneID" id="72000112"/>
<comment type="caution">
    <text evidence="2">The sequence shown here is derived from an EMBL/GenBank/DDBJ whole genome shotgun (WGS) entry which is preliminary data.</text>
</comment>
<dbReference type="Proteomes" id="UP000814176">
    <property type="component" value="Unassembled WGS sequence"/>
</dbReference>
<dbReference type="SUPFAM" id="SSF82199">
    <property type="entry name" value="SET domain"/>
    <property type="match status" value="1"/>
</dbReference>
<dbReference type="PANTHER" id="PTHR13271:SF147">
    <property type="entry name" value="PROTEIN-LYSINE N-METHYLTRANSFERASE EFM1-RELATED"/>
    <property type="match status" value="1"/>
</dbReference>
<dbReference type="CDD" id="cd19180">
    <property type="entry name" value="SET_SpSET10-like"/>
    <property type="match status" value="1"/>
</dbReference>
<gene>
    <name evidence="2" type="ORF">C8Q71DRAFT_563248</name>
</gene>
<protein>
    <submittedName>
        <fullName evidence="2">SET domain-containing protein</fullName>
    </submittedName>
</protein>
<dbReference type="RefSeq" id="XP_047779858.1">
    <property type="nucleotide sequence ID" value="XM_047919380.1"/>
</dbReference>